<dbReference type="RefSeq" id="WP_200338828.1">
    <property type="nucleotide sequence ID" value="NZ_NRRL01000002.1"/>
</dbReference>
<dbReference type="Gene3D" id="3.40.50.720">
    <property type="entry name" value="NAD(P)-binding Rossmann-like Domain"/>
    <property type="match status" value="1"/>
</dbReference>
<dbReference type="GO" id="GO:0008473">
    <property type="term" value="F:ornithine cyclodeaminase activity"/>
    <property type="evidence" value="ECO:0007669"/>
    <property type="project" value="UniProtKB-EC"/>
</dbReference>
<dbReference type="PIRSF" id="PIRSF001439">
    <property type="entry name" value="CryM"/>
    <property type="match status" value="1"/>
</dbReference>
<dbReference type="EMBL" id="NRRL01000002">
    <property type="protein sequence ID" value="MBK1666765.1"/>
    <property type="molecule type" value="Genomic_DNA"/>
</dbReference>
<dbReference type="Pfam" id="PF02423">
    <property type="entry name" value="OCD_Mu_crystall"/>
    <property type="match status" value="1"/>
</dbReference>
<dbReference type="Gene3D" id="3.30.1780.10">
    <property type="entry name" value="ornithine cyclodeaminase, domain 1"/>
    <property type="match status" value="1"/>
</dbReference>
<keyword evidence="1" id="KW-0456">Lyase</keyword>
<name>A0ABS1D8R8_9PROT</name>
<dbReference type="SUPFAM" id="SSF51735">
    <property type="entry name" value="NAD(P)-binding Rossmann-fold domains"/>
    <property type="match status" value="1"/>
</dbReference>
<dbReference type="PANTHER" id="PTHR13812:SF19">
    <property type="entry name" value="KETIMINE REDUCTASE MU-CRYSTALLIN"/>
    <property type="match status" value="1"/>
</dbReference>
<dbReference type="InterPro" id="IPR036291">
    <property type="entry name" value="NAD(P)-bd_dom_sf"/>
</dbReference>
<dbReference type="InterPro" id="IPR003462">
    <property type="entry name" value="ODC_Mu_crystall"/>
</dbReference>
<protein>
    <submittedName>
        <fullName evidence="1">Ornithine cyclodeaminase</fullName>
        <ecNumber evidence="1">4.3.1.12</ecNumber>
    </submittedName>
</protein>
<organism evidence="1 2">
    <name type="scientific">Rhodovibrio sodomensis</name>
    <dbReference type="NCBI Taxonomy" id="1088"/>
    <lineage>
        <taxon>Bacteria</taxon>
        <taxon>Pseudomonadati</taxon>
        <taxon>Pseudomonadota</taxon>
        <taxon>Alphaproteobacteria</taxon>
        <taxon>Rhodospirillales</taxon>
        <taxon>Rhodovibrionaceae</taxon>
        <taxon>Rhodovibrio</taxon>
    </lineage>
</organism>
<reference evidence="1 2" key="1">
    <citation type="journal article" date="2020" name="Microorganisms">
        <title>Osmotic Adaptation and Compatible Solute Biosynthesis of Phototrophic Bacteria as Revealed from Genome Analyses.</title>
        <authorList>
            <person name="Imhoff J.F."/>
            <person name="Rahn T."/>
            <person name="Kunzel S."/>
            <person name="Keller A."/>
            <person name="Neulinger S.C."/>
        </authorList>
    </citation>
    <scope>NUCLEOTIDE SEQUENCE [LARGE SCALE GENOMIC DNA]</scope>
    <source>
        <strain evidence="1 2">DSM 9895</strain>
    </source>
</reference>
<evidence type="ECO:0000313" key="1">
    <source>
        <dbReference type="EMBL" id="MBK1666765.1"/>
    </source>
</evidence>
<accession>A0ABS1D8R8</accession>
<sequence>MKVLSAEQVGQALDYPSLVEALRQVFRGGAEAPPRHHHEVPNHPGADGTLLLMPAWQTGRYLGVKVATVFPDNPGRGLPSVMANVLLNDGATGEPLALVAGQPLTNKRTAAASALAADYLAVKHAKRLLMVGTGAMAPEMVRAHCAVRPIARIDVWGRTPDKAHKLATQLRDEGLNAQPIESLEAGVEQADVISCATMSTEPLIHGTWLRPGQHVDLMGAFKPSMRETDDRAVQVADVFCDTFAGALKEGGDLVQPIEAGALAREDVLADLFALAQGKHPGRTSDDRITLFKSTGAALEDLAAAVLAYERSAD</sequence>
<proteinExistence type="predicted"/>
<keyword evidence="2" id="KW-1185">Reference proteome</keyword>
<gene>
    <name evidence="1" type="ORF">CKO28_01740</name>
</gene>
<evidence type="ECO:0000313" key="2">
    <source>
        <dbReference type="Proteomes" id="UP001296873"/>
    </source>
</evidence>
<dbReference type="NCBIfam" id="NF004793">
    <property type="entry name" value="PRK06141.1"/>
    <property type="match status" value="1"/>
</dbReference>
<dbReference type="InterPro" id="IPR023401">
    <property type="entry name" value="ODC_N"/>
</dbReference>
<dbReference type="EC" id="4.3.1.12" evidence="1"/>
<comment type="caution">
    <text evidence="1">The sequence shown here is derived from an EMBL/GenBank/DDBJ whole genome shotgun (WGS) entry which is preliminary data.</text>
</comment>
<dbReference type="Proteomes" id="UP001296873">
    <property type="component" value="Unassembled WGS sequence"/>
</dbReference>
<dbReference type="PANTHER" id="PTHR13812">
    <property type="entry name" value="KETIMINE REDUCTASE MU-CRYSTALLIN"/>
    <property type="match status" value="1"/>
</dbReference>